<protein>
    <recommendedName>
        <fullName evidence="1">PiggyBac transposable element-derived protein domain-containing protein</fullName>
    </recommendedName>
</protein>
<dbReference type="STRING" id="660025.F9FII3"/>
<dbReference type="EMBL" id="AFQF01001877">
    <property type="protein sequence ID" value="EGU83275.1"/>
    <property type="molecule type" value="Genomic_DNA"/>
</dbReference>
<dbReference type="Pfam" id="PF13843">
    <property type="entry name" value="DDE_Tnp_1_7"/>
    <property type="match status" value="1"/>
</dbReference>
<feature type="domain" description="PiggyBac transposable element-derived protein" evidence="1">
    <location>
        <begin position="95"/>
        <end position="353"/>
    </location>
</feature>
<evidence type="ECO:0000259" key="1">
    <source>
        <dbReference type="Pfam" id="PF13843"/>
    </source>
</evidence>
<gene>
    <name evidence="2" type="ORF">FOXB_06212</name>
</gene>
<accession>F9FII3</accession>
<sequence length="358" mass="40577">MAREVYDDRLVFLKRRSAPSFPLQCFVDDSLKAYRLLLISLSATRLQKLSYALTGGPNDPTGVPDFPPEEGRGNHFAPFNLEYRDFQINPLPKEPLKLFQVFVPISLVQSWIEYTNDWVACLLKNAVIDSWNSPISEHSRILQWDGLSTATAYIWIGIKIYLGIHREISIKDHWKSPKLGDQRPLHPITKFMPLRKFELITRYFRTFDYTKLDVHDEGDLPKTFQAAEPWSDHIQKASAELFIPGTNLTIDECMVPFKGRSKETTVVKNKPTPASPYKAVIVELPTPKPHSKKGKLQTTVALNNTQSVVIHLCNLLPKLTYHVFTDNLFSSPNLFRALREAGCGATGTARPTAASRLS</sequence>
<dbReference type="InterPro" id="IPR029526">
    <property type="entry name" value="PGBD"/>
</dbReference>
<evidence type="ECO:0000313" key="2">
    <source>
        <dbReference type="EMBL" id="EGU83275.1"/>
    </source>
</evidence>
<name>F9FII3_FUSOF</name>
<proteinExistence type="predicted"/>
<dbReference type="AlphaFoldDB" id="F9FII3"/>
<comment type="caution">
    <text evidence="2">The sequence shown here is derived from an EMBL/GenBank/DDBJ whole genome shotgun (WGS) entry which is preliminary data.</text>
</comment>
<dbReference type="PANTHER" id="PTHR46599">
    <property type="entry name" value="PIGGYBAC TRANSPOSABLE ELEMENT-DERIVED PROTEIN 4"/>
    <property type="match status" value="1"/>
</dbReference>
<reference evidence="2" key="1">
    <citation type="journal article" date="2012" name="Mol. Plant Microbe Interact.">
        <title>A highly conserved effector in Fusarium oxysporum is required for full virulence on Arabidopsis.</title>
        <authorList>
            <person name="Thatcher L.F."/>
            <person name="Gardiner D.M."/>
            <person name="Kazan K."/>
            <person name="Manners J."/>
        </authorList>
    </citation>
    <scope>NUCLEOTIDE SEQUENCE [LARGE SCALE GENOMIC DNA]</scope>
    <source>
        <strain evidence="2">Fo5176</strain>
    </source>
</reference>
<dbReference type="PANTHER" id="PTHR46599:SF3">
    <property type="entry name" value="PIGGYBAC TRANSPOSABLE ELEMENT-DERIVED PROTEIN 4"/>
    <property type="match status" value="1"/>
</dbReference>
<organism evidence="2">
    <name type="scientific">Fusarium oxysporum (strain Fo5176)</name>
    <name type="common">Fusarium vascular wilt</name>
    <dbReference type="NCBI Taxonomy" id="660025"/>
    <lineage>
        <taxon>Eukaryota</taxon>
        <taxon>Fungi</taxon>
        <taxon>Dikarya</taxon>
        <taxon>Ascomycota</taxon>
        <taxon>Pezizomycotina</taxon>
        <taxon>Sordariomycetes</taxon>
        <taxon>Hypocreomycetidae</taxon>
        <taxon>Hypocreales</taxon>
        <taxon>Nectriaceae</taxon>
        <taxon>Fusarium</taxon>
        <taxon>Fusarium oxysporum species complex</taxon>
    </lineage>
</organism>
<dbReference type="OrthoDB" id="5428673at2759"/>